<dbReference type="Pfam" id="PF13847">
    <property type="entry name" value="Methyltransf_31"/>
    <property type="match status" value="1"/>
</dbReference>
<dbReference type="Proteomes" id="UP000275719">
    <property type="component" value="Unassembled WGS sequence"/>
</dbReference>
<name>A0A3P3WH37_9FLAO</name>
<organism evidence="2 3">
    <name type="scientific">Paenimyroides tangerinum</name>
    <dbReference type="NCBI Taxonomy" id="2488728"/>
    <lineage>
        <taxon>Bacteria</taxon>
        <taxon>Pseudomonadati</taxon>
        <taxon>Bacteroidota</taxon>
        <taxon>Flavobacteriia</taxon>
        <taxon>Flavobacteriales</taxon>
        <taxon>Flavobacteriaceae</taxon>
        <taxon>Paenimyroides</taxon>
    </lineage>
</organism>
<protein>
    <submittedName>
        <fullName evidence="2">Class I SAM-dependent methyltransferase</fullName>
    </submittedName>
</protein>
<gene>
    <name evidence="2" type="ORF">EG240_03995</name>
</gene>
<keyword evidence="2" id="KW-0489">Methyltransferase</keyword>
<dbReference type="GO" id="GO:0032259">
    <property type="term" value="P:methylation"/>
    <property type="evidence" value="ECO:0007669"/>
    <property type="project" value="UniProtKB-KW"/>
</dbReference>
<dbReference type="InterPro" id="IPR025714">
    <property type="entry name" value="Methyltranfer_dom"/>
</dbReference>
<dbReference type="AlphaFoldDB" id="A0A3P3WH37"/>
<dbReference type="PANTHER" id="PTHR43861">
    <property type="entry name" value="TRANS-ACONITATE 2-METHYLTRANSFERASE-RELATED"/>
    <property type="match status" value="1"/>
</dbReference>
<evidence type="ECO:0000259" key="1">
    <source>
        <dbReference type="Pfam" id="PF13847"/>
    </source>
</evidence>
<dbReference type="OrthoDB" id="1143568at2"/>
<dbReference type="EMBL" id="RQVQ01000007">
    <property type="protein sequence ID" value="RRJ91953.1"/>
    <property type="molecule type" value="Genomic_DNA"/>
</dbReference>
<accession>A0A3P3WH37</accession>
<dbReference type="GO" id="GO:0008168">
    <property type="term" value="F:methyltransferase activity"/>
    <property type="evidence" value="ECO:0007669"/>
    <property type="project" value="UniProtKB-KW"/>
</dbReference>
<evidence type="ECO:0000313" key="2">
    <source>
        <dbReference type="EMBL" id="RRJ91953.1"/>
    </source>
</evidence>
<evidence type="ECO:0000313" key="3">
    <source>
        <dbReference type="Proteomes" id="UP000275719"/>
    </source>
</evidence>
<dbReference type="InterPro" id="IPR029063">
    <property type="entry name" value="SAM-dependent_MTases_sf"/>
</dbReference>
<comment type="caution">
    <text evidence="2">The sequence shown here is derived from an EMBL/GenBank/DDBJ whole genome shotgun (WGS) entry which is preliminary data.</text>
</comment>
<dbReference type="Gene3D" id="3.40.50.150">
    <property type="entry name" value="Vaccinia Virus protein VP39"/>
    <property type="match status" value="1"/>
</dbReference>
<keyword evidence="3" id="KW-1185">Reference proteome</keyword>
<sequence>MKDLLGKALLDFQTNNNPENVITETTISEADEMSIAYMFRDFNEMPKLEKQALKLSKGKILDIGCGAGSHALYLKEKGFKVLPIDISENAIETCRLRGLENAEVLDILELKDQKFDTILLLMNGTGIFGKLNKVAQYLNHLKELLNEGGQILIDSSDLIYMFDEDEDGGKWIPMHADYYGELVFNLSYKGENEEPFDWLYLDYNTLQNACIANDLNCELILEGENFDYLARITK</sequence>
<dbReference type="SUPFAM" id="SSF53335">
    <property type="entry name" value="S-adenosyl-L-methionine-dependent methyltransferases"/>
    <property type="match status" value="1"/>
</dbReference>
<proteinExistence type="predicted"/>
<dbReference type="RefSeq" id="WP_125017674.1">
    <property type="nucleotide sequence ID" value="NZ_RQVQ01000007.1"/>
</dbReference>
<reference evidence="2 3" key="1">
    <citation type="submission" date="2018-11" db="EMBL/GenBank/DDBJ databases">
        <title>Flavobacterium sp. nov., YIM 102701-2 draft genome.</title>
        <authorList>
            <person name="Li G."/>
            <person name="Jiang Y."/>
        </authorList>
    </citation>
    <scope>NUCLEOTIDE SEQUENCE [LARGE SCALE GENOMIC DNA]</scope>
    <source>
        <strain evidence="2 3">YIM 102701-2</strain>
    </source>
</reference>
<keyword evidence="2" id="KW-0808">Transferase</keyword>
<feature type="domain" description="Methyltransferase" evidence="1">
    <location>
        <begin position="56"/>
        <end position="176"/>
    </location>
</feature>
<dbReference type="CDD" id="cd02440">
    <property type="entry name" value="AdoMet_MTases"/>
    <property type="match status" value="1"/>
</dbReference>